<protein>
    <submittedName>
        <fullName evidence="3">Uncharacterized protein</fullName>
    </submittedName>
</protein>
<feature type="domain" description="GST N-terminal" evidence="1">
    <location>
        <begin position="25"/>
        <end position="105"/>
    </location>
</feature>
<organism evidence="3 4">
    <name type="scientific">Aspergillus bertholletiae</name>
    <dbReference type="NCBI Taxonomy" id="1226010"/>
    <lineage>
        <taxon>Eukaryota</taxon>
        <taxon>Fungi</taxon>
        <taxon>Dikarya</taxon>
        <taxon>Ascomycota</taxon>
        <taxon>Pezizomycotina</taxon>
        <taxon>Eurotiomycetes</taxon>
        <taxon>Eurotiomycetidae</taxon>
        <taxon>Eurotiales</taxon>
        <taxon>Aspergillaceae</taxon>
        <taxon>Aspergillus</taxon>
        <taxon>Aspergillus subgen. Circumdati</taxon>
    </lineage>
</organism>
<gene>
    <name evidence="3" type="ORF">BDV26DRAFT_283117</name>
</gene>
<dbReference type="InterPro" id="IPR004045">
    <property type="entry name" value="Glutathione_S-Trfase_N"/>
</dbReference>
<proteinExistence type="predicted"/>
<sequence>MASRTNDTLHFFDIASRLAGPSKSWSPNTLKTRLALNYKKIPYTQSFISYPDIAPVLRALSVPPNQHVSQRPFTLPAIVDSKRIATPSSGALMDSFPIALHLDEQYPSPPLFPSGNASRVLALAVRKLMLNVAAPVLPLQLPAIAKILDPRGRDYFVRTRSEMFGQPLMSMLPNDMAAEENMIAQAVKEMEIIAQMLKTSDSLTESGDFLEGSRVGYADFTIVAVLAWFYRGERRIWRQLLQVGDGRVERLWDACQPWLDGQGEDVEWGIPERAS</sequence>
<dbReference type="Gene3D" id="1.20.1050.10">
    <property type="match status" value="1"/>
</dbReference>
<dbReference type="Gene3D" id="3.40.30.10">
    <property type="entry name" value="Glutaredoxin"/>
    <property type="match status" value="1"/>
</dbReference>
<evidence type="ECO:0000313" key="4">
    <source>
        <dbReference type="Proteomes" id="UP000326198"/>
    </source>
</evidence>
<evidence type="ECO:0000259" key="1">
    <source>
        <dbReference type="Pfam" id="PF13409"/>
    </source>
</evidence>
<dbReference type="Pfam" id="PF13409">
    <property type="entry name" value="GST_N_2"/>
    <property type="match status" value="1"/>
</dbReference>
<dbReference type="OrthoDB" id="4951845at2759"/>
<dbReference type="InterPro" id="IPR054416">
    <property type="entry name" value="GST_UstS-like_C"/>
</dbReference>
<dbReference type="InterPro" id="IPR036249">
    <property type="entry name" value="Thioredoxin-like_sf"/>
</dbReference>
<dbReference type="SUPFAM" id="SSF52833">
    <property type="entry name" value="Thioredoxin-like"/>
    <property type="match status" value="1"/>
</dbReference>
<dbReference type="AlphaFoldDB" id="A0A5N7B1H2"/>
<name>A0A5N7B1H2_9EURO</name>
<dbReference type="EMBL" id="ML736252">
    <property type="protein sequence ID" value="KAE8375831.1"/>
    <property type="molecule type" value="Genomic_DNA"/>
</dbReference>
<evidence type="ECO:0000259" key="2">
    <source>
        <dbReference type="Pfam" id="PF22041"/>
    </source>
</evidence>
<dbReference type="SUPFAM" id="SSF47616">
    <property type="entry name" value="GST C-terminal domain-like"/>
    <property type="match status" value="1"/>
</dbReference>
<reference evidence="3 4" key="1">
    <citation type="submission" date="2019-04" db="EMBL/GenBank/DDBJ databases">
        <title>Friends and foes A comparative genomics studyof 23 Aspergillus species from section Flavi.</title>
        <authorList>
            <consortium name="DOE Joint Genome Institute"/>
            <person name="Kjaerbolling I."/>
            <person name="Vesth T."/>
            <person name="Frisvad J.C."/>
            <person name="Nybo J.L."/>
            <person name="Theobald S."/>
            <person name="Kildgaard S."/>
            <person name="Isbrandt T."/>
            <person name="Kuo A."/>
            <person name="Sato A."/>
            <person name="Lyhne E.K."/>
            <person name="Kogle M.E."/>
            <person name="Wiebenga A."/>
            <person name="Kun R.S."/>
            <person name="Lubbers R.J."/>
            <person name="Makela M.R."/>
            <person name="Barry K."/>
            <person name="Chovatia M."/>
            <person name="Clum A."/>
            <person name="Daum C."/>
            <person name="Haridas S."/>
            <person name="He G."/>
            <person name="LaButti K."/>
            <person name="Lipzen A."/>
            <person name="Mondo S."/>
            <person name="Riley R."/>
            <person name="Salamov A."/>
            <person name="Simmons B.A."/>
            <person name="Magnuson J.K."/>
            <person name="Henrissat B."/>
            <person name="Mortensen U.H."/>
            <person name="Larsen T.O."/>
            <person name="Devries R.P."/>
            <person name="Grigoriev I.V."/>
            <person name="Machida M."/>
            <person name="Baker S.E."/>
            <person name="Andersen M.R."/>
        </authorList>
    </citation>
    <scope>NUCLEOTIDE SEQUENCE [LARGE SCALE GENOMIC DNA]</scope>
    <source>
        <strain evidence="3 4">IBT 29228</strain>
    </source>
</reference>
<dbReference type="Pfam" id="PF22041">
    <property type="entry name" value="GST_C_7"/>
    <property type="match status" value="1"/>
</dbReference>
<evidence type="ECO:0000313" key="3">
    <source>
        <dbReference type="EMBL" id="KAE8375831.1"/>
    </source>
</evidence>
<dbReference type="Proteomes" id="UP000326198">
    <property type="component" value="Unassembled WGS sequence"/>
</dbReference>
<dbReference type="InterPro" id="IPR036282">
    <property type="entry name" value="Glutathione-S-Trfase_C_sf"/>
</dbReference>
<feature type="domain" description="Glutathione S-transferase UstS-like C-terminal" evidence="2">
    <location>
        <begin position="131"/>
        <end position="258"/>
    </location>
</feature>
<keyword evidence="4" id="KW-1185">Reference proteome</keyword>
<accession>A0A5N7B1H2</accession>